<feature type="domain" description="RRM" evidence="3">
    <location>
        <begin position="369"/>
        <end position="441"/>
    </location>
</feature>
<dbReference type="CDD" id="cd12368">
    <property type="entry name" value="RRM3_RBM45"/>
    <property type="match status" value="1"/>
</dbReference>
<keyword evidence="1 2" id="KW-0694">RNA-binding</keyword>
<dbReference type="SMART" id="SM00360">
    <property type="entry name" value="RRM"/>
    <property type="match status" value="4"/>
</dbReference>
<organism evidence="4">
    <name type="scientific">Cyprinus carpio</name>
    <name type="common">Common carp</name>
    <dbReference type="NCBI Taxonomy" id="7962"/>
    <lineage>
        <taxon>Eukaryota</taxon>
        <taxon>Metazoa</taxon>
        <taxon>Chordata</taxon>
        <taxon>Craniata</taxon>
        <taxon>Vertebrata</taxon>
        <taxon>Euteleostomi</taxon>
        <taxon>Actinopterygii</taxon>
        <taxon>Neopterygii</taxon>
        <taxon>Teleostei</taxon>
        <taxon>Ostariophysi</taxon>
        <taxon>Cypriniformes</taxon>
        <taxon>Cyprinidae</taxon>
        <taxon>Cyprininae</taxon>
        <taxon>Cyprinus</taxon>
    </lineage>
</organism>
<evidence type="ECO:0000259" key="3">
    <source>
        <dbReference type="PROSITE" id="PS50102"/>
    </source>
</evidence>
<dbReference type="Proteomes" id="UP001155660">
    <property type="component" value="Chromosome A9"/>
</dbReference>
<dbReference type="KEGG" id="ccar:109059258"/>
<dbReference type="GeneID" id="109059258"/>
<reference evidence="4" key="1">
    <citation type="submission" date="2025-08" db="UniProtKB">
        <authorList>
            <consortium name="RefSeq"/>
        </authorList>
    </citation>
    <scope>IDENTIFICATION</scope>
    <source>
        <tissue evidence="4">Muscle</tissue>
    </source>
</reference>
<dbReference type="FunFam" id="3.30.70.330:FF:000988">
    <property type="entry name" value="Developmentally regulated RNA-binding protein"/>
    <property type="match status" value="1"/>
</dbReference>
<dbReference type="CDD" id="cd12366">
    <property type="entry name" value="RRM1_RBM45"/>
    <property type="match status" value="1"/>
</dbReference>
<dbReference type="Pfam" id="PF00076">
    <property type="entry name" value="RRM_1"/>
    <property type="match status" value="4"/>
</dbReference>
<dbReference type="PROSITE" id="PS50102">
    <property type="entry name" value="RRM"/>
    <property type="match status" value="4"/>
</dbReference>
<feature type="domain" description="RRM" evidence="3">
    <location>
        <begin position="17"/>
        <end position="96"/>
    </location>
</feature>
<evidence type="ECO:0000256" key="2">
    <source>
        <dbReference type="PROSITE-ProRule" id="PRU00176"/>
    </source>
</evidence>
<gene>
    <name evidence="4" type="primary">LOC109059258</name>
</gene>
<evidence type="ECO:0000256" key="1">
    <source>
        <dbReference type="ARBA" id="ARBA00022884"/>
    </source>
</evidence>
<evidence type="ECO:0000313" key="4">
    <source>
        <dbReference type="RefSeq" id="XP_042618999.1"/>
    </source>
</evidence>
<feature type="domain" description="RRM" evidence="3">
    <location>
        <begin position="98"/>
        <end position="172"/>
    </location>
</feature>
<dbReference type="AlphaFoldDB" id="A0A9R0B1C6"/>
<dbReference type="InterPro" id="IPR034203">
    <property type="entry name" value="RBM45_RRM1"/>
</dbReference>
<feature type="domain" description="RRM" evidence="3">
    <location>
        <begin position="220"/>
        <end position="297"/>
    </location>
</feature>
<dbReference type="PANTHER" id="PTHR48027">
    <property type="entry name" value="HETEROGENEOUS NUCLEAR RIBONUCLEOPROTEIN 87F-RELATED"/>
    <property type="match status" value="1"/>
</dbReference>
<dbReference type="CDD" id="cd12369">
    <property type="entry name" value="RRM4_RBM45"/>
    <property type="match status" value="1"/>
</dbReference>
<sequence length="453" mass="50345">MDESNRASSYLDEPANSRLFLVTSKSITEETIREHFTAFGEIQDIRVVKDKQTKESKGVSFVKFAKSSQACTAMEEMHGACLAEGTKPIKVNAWVKQNILYYRVFHLVFPLSLRSLAQVYGDIEQAIIIRNKSTGESKGLGYVRFHKPSQAAKAIENCDKTFRAILAEPRTKTASTDSEYFSNPRTEHSGNDPGANSYTFAHESSGYATGDAWSSDVITRCLLVSSRVAVTQEQIRGLFDLIPGIDFCEMQRDQHGFSKGQVLVRYNNLGSAVYAKEKLNGFEYPPGNRLSVTYIDDGEDRTSPVGKMAMQLVAAQMMSMVWNGPSGAQLMKTSAGYTAAPVPQKARVQTDVSLPPLRKLVASDSVVKERLFVIFNPSPLPVDVLEDVFCRFGSLMEVYLVPGRNVGYIKYADRKPAHDAIALLHGKVINGIKMKVMLADPPKEESHKRQRTY</sequence>
<dbReference type="RefSeq" id="XP_042618999.1">
    <property type="nucleotide sequence ID" value="XM_042763065.1"/>
</dbReference>
<dbReference type="InterPro" id="IPR034207">
    <property type="entry name" value="RBM45_RRM3"/>
</dbReference>
<dbReference type="InterPro" id="IPR052462">
    <property type="entry name" value="SLIRP/GR-RBP-like"/>
</dbReference>
<protein>
    <submittedName>
        <fullName evidence="4">RNA-binding protein 45-like</fullName>
    </submittedName>
</protein>
<proteinExistence type="predicted"/>
<dbReference type="GO" id="GO:0003723">
    <property type="term" value="F:RNA binding"/>
    <property type="evidence" value="ECO:0007669"/>
    <property type="project" value="UniProtKB-UniRule"/>
</dbReference>
<name>A0A9R0B1C6_CYPCA</name>
<accession>A0A9R0B1C6</accession>
<dbReference type="InterPro" id="IPR000504">
    <property type="entry name" value="RRM_dom"/>
</dbReference>
<dbReference type="InterPro" id="IPR034208">
    <property type="entry name" value="RBM45_RRM4"/>
</dbReference>
<dbReference type="OrthoDB" id="78437at2759"/>